<comment type="caution">
    <text evidence="1">The sequence shown here is derived from an EMBL/GenBank/DDBJ whole genome shotgun (WGS) entry which is preliminary data.</text>
</comment>
<keyword evidence="2" id="KW-1185">Reference proteome</keyword>
<accession>A0ACC2QDW6</accession>
<name>A0ACC2QDW6_9NEOP</name>
<dbReference type="EMBL" id="CM056796">
    <property type="protein sequence ID" value="KAJ8713908.1"/>
    <property type="molecule type" value="Genomic_DNA"/>
</dbReference>
<organism evidence="1 2">
    <name type="scientific">Mythimna loreyi</name>
    <dbReference type="NCBI Taxonomy" id="667449"/>
    <lineage>
        <taxon>Eukaryota</taxon>
        <taxon>Metazoa</taxon>
        <taxon>Ecdysozoa</taxon>
        <taxon>Arthropoda</taxon>
        <taxon>Hexapoda</taxon>
        <taxon>Insecta</taxon>
        <taxon>Pterygota</taxon>
        <taxon>Neoptera</taxon>
        <taxon>Endopterygota</taxon>
        <taxon>Lepidoptera</taxon>
        <taxon>Glossata</taxon>
        <taxon>Ditrysia</taxon>
        <taxon>Noctuoidea</taxon>
        <taxon>Noctuidae</taxon>
        <taxon>Noctuinae</taxon>
        <taxon>Hadenini</taxon>
        <taxon>Mythimna</taxon>
    </lineage>
</organism>
<protein>
    <submittedName>
        <fullName evidence="1">Uncharacterized protein</fullName>
    </submittedName>
</protein>
<reference evidence="1" key="1">
    <citation type="submission" date="2023-03" db="EMBL/GenBank/DDBJ databases">
        <title>Chromosome-level genomes of two armyworms, Mythimna separata and Mythimna loreyi, provide insights into the biosynthesis and reception of sex pheromones.</title>
        <authorList>
            <person name="Zhao H."/>
        </authorList>
    </citation>
    <scope>NUCLEOTIDE SEQUENCE</scope>
    <source>
        <strain evidence="1">BeijingLab</strain>
    </source>
</reference>
<evidence type="ECO:0000313" key="1">
    <source>
        <dbReference type="EMBL" id="KAJ8713908.1"/>
    </source>
</evidence>
<evidence type="ECO:0000313" key="2">
    <source>
        <dbReference type="Proteomes" id="UP001231649"/>
    </source>
</evidence>
<proteinExistence type="predicted"/>
<dbReference type="Proteomes" id="UP001231649">
    <property type="component" value="Chromosome 20"/>
</dbReference>
<sequence length="896" mass="101765">MPDCNVCSLREVQPEHFETENHKKNSSLKEFAATKQQYLSNKKGVAAVSCSVVTSLGEEINNENGQIKISAKPNEKVEFKFALCNESQTDDINVTQIKLVHKRFNFKIQNNPISAECKKLRLAPRKCGNKLLEEIIISFNSPNIGQYESAVMFYFQKKEDEESIILMKEMVVFVEANQTMHDTIDSPYDKKGVWAKELLKSSAVDRSDNLFCIPKSCKHIYARSLKVPDNATQADKDLAADIRQIFNIGVTKENYIKFFHNILWYEETVIRINIKNYNMSGVKIQLQHHMSGTCYSLVVPGLAEKRPSLMIGDLLYIKPSNQNQVMFEAVVKETNENVALIGGLDTKFSKYYTLGAQFDVRFFMSRIPLERMHNAVNIVKVQGHEPRIFPEENKNVKPIEKIINFFNPQVEANVEQRCAVEHIVSGTSGKAPYLLHGPPGTGKTVTIVEAILQLVHKNPNNRIMVCTDSNMAADHVATMIIKYSHMFSKENWLLRSNSKFRTWETIPECLAKYSNGTSRSSYHYVPVEDFMSHSIVITTLSHAAMFAKNMRHLSYPHHITHLFIDEAAQASEPACLIPVCGMLRPNGALVLAGDPHQLGPVVISRNAHNLGLGTSLMERLKKTCPLYSDARSDPNYIVMLRNNFRSNPDILEIPDKLFYKGQLRALAKEDEISCIDILENNHKSRAIVFHGVLSKEQKIGKSPSFFNMMECELVKQYVKNLVTMHDVPMQDIGIVTPYIRQVYQIKNALRELNYHHIEVGTVEAFQGKEKRVIIISTVRANCNLLDHDAKFQLGFLIDDKRFNVAITRAKAKCIIVGNPLCLEKDTKWRMYMQRCRELGTYHGYDYLTEGHDTYRQEIVENLSPMLRGLTITVKPARAKKTVAEIVAECPAPVAVG</sequence>
<gene>
    <name evidence="1" type="ORF">PYW08_007528</name>
</gene>